<evidence type="ECO:0000313" key="4">
    <source>
        <dbReference type="EMBL" id="SEL73948.1"/>
    </source>
</evidence>
<feature type="domain" description="FecR protein" evidence="2">
    <location>
        <begin position="172"/>
        <end position="277"/>
    </location>
</feature>
<keyword evidence="5" id="KW-1185">Reference proteome</keyword>
<dbReference type="Gene3D" id="2.60.120.1440">
    <property type="match status" value="1"/>
</dbReference>
<feature type="transmembrane region" description="Helical" evidence="1">
    <location>
        <begin position="74"/>
        <end position="92"/>
    </location>
</feature>
<dbReference type="AlphaFoldDB" id="A0A1H7SNA1"/>
<evidence type="ECO:0000259" key="2">
    <source>
        <dbReference type="Pfam" id="PF04773"/>
    </source>
</evidence>
<dbReference type="PANTHER" id="PTHR30273:SF2">
    <property type="entry name" value="PROTEIN FECR"/>
    <property type="match status" value="1"/>
</dbReference>
<dbReference type="GO" id="GO:0016989">
    <property type="term" value="F:sigma factor antagonist activity"/>
    <property type="evidence" value="ECO:0007669"/>
    <property type="project" value="TreeGrafter"/>
</dbReference>
<reference evidence="5" key="1">
    <citation type="submission" date="2016-10" db="EMBL/GenBank/DDBJ databases">
        <authorList>
            <person name="Varghese N."/>
            <person name="Submissions S."/>
        </authorList>
    </citation>
    <scope>NUCLEOTIDE SEQUENCE [LARGE SCALE GENOMIC DNA]</scope>
    <source>
        <strain evidence="5">Jip14</strain>
    </source>
</reference>
<name>A0A1H7SNA1_9SPHI</name>
<dbReference type="Proteomes" id="UP000198916">
    <property type="component" value="Unassembled WGS sequence"/>
</dbReference>
<gene>
    <name evidence="4" type="ORF">SAMN05421740_10983</name>
</gene>
<dbReference type="InterPro" id="IPR032508">
    <property type="entry name" value="FecR_C"/>
</dbReference>
<dbReference type="PIRSF" id="PIRSF018266">
    <property type="entry name" value="FecR"/>
    <property type="match status" value="1"/>
</dbReference>
<sequence length="386" mass="43082">MDKQTAENILARYRAGNCTEAEQQLVESWILHGVTSPLDLNDAQLLEDLLDIRLRLERNLHAQHPTKTYRLRKWLPYVAAALIALAVGALVIGDQWSITGDQWSAINDADIAPGGNRATLTLADGRTIDLSEAQGSIIIGDRITYADGSLVLSSGSGEQPPKTNHDESRLLTLTTPQGGTYQITLPDGTKVWLNAASTLKYPSRFDRKERIVELEGEAYFDVSEQWSAADSRSANKKIPFLVKTKEQTVEVLGTQFNIMAYADEVETKTTLVEGKVKVSDFTLKPGQQATLRGTAIDIQVADIQSVVAWKEGYFVFNGTELRDAMRQLSRWYKVEVIYEGNIPRTPFFGKISRDDTLVEVLDILKAGKVNFRIEQREKINRVVVMP</sequence>
<dbReference type="OrthoDB" id="1099963at2"/>
<dbReference type="InterPro" id="IPR012373">
    <property type="entry name" value="Ferrdict_sens_TM"/>
</dbReference>
<dbReference type="Pfam" id="PF16344">
    <property type="entry name" value="FecR_C"/>
    <property type="match status" value="1"/>
</dbReference>
<dbReference type="Pfam" id="PF04773">
    <property type="entry name" value="FecR"/>
    <property type="match status" value="1"/>
</dbReference>
<evidence type="ECO:0000259" key="3">
    <source>
        <dbReference type="Pfam" id="PF16344"/>
    </source>
</evidence>
<dbReference type="RefSeq" id="WP_090607904.1">
    <property type="nucleotide sequence ID" value="NZ_FNZR01000009.1"/>
</dbReference>
<dbReference type="PANTHER" id="PTHR30273">
    <property type="entry name" value="PERIPLASMIC SIGNAL SENSOR AND SIGMA FACTOR ACTIVATOR FECR-RELATED"/>
    <property type="match status" value="1"/>
</dbReference>
<dbReference type="InterPro" id="IPR006860">
    <property type="entry name" value="FecR"/>
</dbReference>
<evidence type="ECO:0000256" key="1">
    <source>
        <dbReference type="SAM" id="Phobius"/>
    </source>
</evidence>
<keyword evidence="1" id="KW-0472">Membrane</keyword>
<accession>A0A1H7SNA1</accession>
<proteinExistence type="predicted"/>
<dbReference type="STRING" id="332977.SAMN05421740_10983"/>
<protein>
    <submittedName>
        <fullName evidence="4">FecR family protein</fullName>
    </submittedName>
</protein>
<dbReference type="Gene3D" id="3.55.50.30">
    <property type="match status" value="1"/>
</dbReference>
<evidence type="ECO:0000313" key="5">
    <source>
        <dbReference type="Proteomes" id="UP000198916"/>
    </source>
</evidence>
<dbReference type="EMBL" id="FNZR01000009">
    <property type="protein sequence ID" value="SEL73948.1"/>
    <property type="molecule type" value="Genomic_DNA"/>
</dbReference>
<organism evidence="4 5">
    <name type="scientific">Parapedobacter koreensis</name>
    <dbReference type="NCBI Taxonomy" id="332977"/>
    <lineage>
        <taxon>Bacteria</taxon>
        <taxon>Pseudomonadati</taxon>
        <taxon>Bacteroidota</taxon>
        <taxon>Sphingobacteriia</taxon>
        <taxon>Sphingobacteriales</taxon>
        <taxon>Sphingobacteriaceae</taxon>
        <taxon>Parapedobacter</taxon>
    </lineage>
</organism>
<keyword evidence="1" id="KW-1133">Transmembrane helix</keyword>
<keyword evidence="1" id="KW-0812">Transmembrane</keyword>
<feature type="domain" description="Protein FecR C-terminal" evidence="3">
    <location>
        <begin position="313"/>
        <end position="377"/>
    </location>
</feature>